<dbReference type="InterPro" id="IPR016024">
    <property type="entry name" value="ARM-type_fold"/>
</dbReference>
<keyword evidence="7" id="KW-0131">Cell cycle</keyword>
<reference evidence="10" key="1">
    <citation type="submission" date="2020-12" db="EMBL/GenBank/DDBJ databases">
        <authorList>
            <person name="Iha C."/>
        </authorList>
    </citation>
    <scope>NUCLEOTIDE SEQUENCE</scope>
</reference>
<evidence type="ECO:0000256" key="4">
    <source>
        <dbReference type="ARBA" id="ARBA00022618"/>
    </source>
</evidence>
<evidence type="ECO:0000313" key="11">
    <source>
        <dbReference type="Proteomes" id="UP000708148"/>
    </source>
</evidence>
<dbReference type="GO" id="GO:0051301">
    <property type="term" value="P:cell division"/>
    <property type="evidence" value="ECO:0007669"/>
    <property type="project" value="UniProtKB-KW"/>
</dbReference>
<dbReference type="Proteomes" id="UP000708148">
    <property type="component" value="Unassembled WGS sequence"/>
</dbReference>
<comment type="subcellular location">
    <subcellularLocation>
        <location evidence="1">Chromosome</location>
    </subcellularLocation>
</comment>
<dbReference type="GO" id="GO:0000796">
    <property type="term" value="C:condensin complex"/>
    <property type="evidence" value="ECO:0007669"/>
    <property type="project" value="InterPro"/>
</dbReference>
<dbReference type="InterPro" id="IPR025977">
    <property type="entry name" value="Cnd3_C"/>
</dbReference>
<dbReference type="GO" id="GO:0000793">
    <property type="term" value="C:condensed chromosome"/>
    <property type="evidence" value="ECO:0007669"/>
    <property type="project" value="TreeGrafter"/>
</dbReference>
<dbReference type="EMBL" id="CAJHUC010000813">
    <property type="protein sequence ID" value="CAD7698355.1"/>
    <property type="molecule type" value="Genomic_DNA"/>
</dbReference>
<dbReference type="PANTHER" id="PTHR14418">
    <property type="entry name" value="CONDENSIN COMPLEX SUBUNIT 3-RELATED"/>
    <property type="match status" value="1"/>
</dbReference>
<evidence type="ECO:0000256" key="1">
    <source>
        <dbReference type="ARBA" id="ARBA00004286"/>
    </source>
</evidence>
<dbReference type="AlphaFoldDB" id="A0A8S1ITM2"/>
<accession>A0A8S1ITM2</accession>
<evidence type="ECO:0000313" key="10">
    <source>
        <dbReference type="EMBL" id="CAD7698355.1"/>
    </source>
</evidence>
<sequence length="747" mass="81527">MALPSLGEVFNSIAGLGMPVVGAPSRAHMQCSTLLWTCFRRDPEAFDTDFRPILDFLLCCPDAQEAAMRSAALFLARAPAPDCETYAEGVIDYLRERTRSGGAQQRLRCCKLLRYLLDEWDEEYQVDSGLAEALCGALMGRLADVNKGVRAQAALALQRLRDPGEGGEFDRDAVTGRLLEVLRCENTAEVRSAVLASLGDFMTHNTLPAVFERTLDEAVLVRSVAFKLLGSRRALKLLGAEQRAALVRRGTRDCSPKVQQTAAQMLQCWLAEVDGNLLHFLWLFDVQNFEQEAEDALRTVMDLDANIVSTVDSLLASGEGLGDGQAGVIDLVRSMFWRVVCLRLKTTAERLAAAAANAVGAQATTQATLSESIRDCMDTVIPSTTQRLVEMIGNHTGPMVELRFSARQLLCILASCSDLADAADRAAVVELLPHLWQLPPVGEASEHKKWVQAVMDVAGCVHTTHTALVEATLEVLEPWAKALETGNKDAGLDAALRVHFLDVLAALLARVPRSRGAASAGCTSLRLSDCLAILNLLMHDGSSLVRVRVVLCIGLYLLIDFTEPVRDAVPWLIDQVRSGDVGIQIAACRALCDLALAYGAKLLGSAEGLVEMLVQHVPSSGEWHSRAGRVRNTPEMSASQHELIRVLAEGLAKLVLANHKHPLQQMDAGDRRRCLEVLAGLQFDPVNQDSVSLHRMLHIFFDTYVGISDDSKKELEDVMASLQDAPRRRAPTRPETISEGDEDDSDF</sequence>
<dbReference type="PANTHER" id="PTHR14418:SF5">
    <property type="entry name" value="CONDENSIN COMPLEX SUBUNIT 3"/>
    <property type="match status" value="1"/>
</dbReference>
<dbReference type="InterPro" id="IPR011989">
    <property type="entry name" value="ARM-like"/>
</dbReference>
<comment type="similarity">
    <text evidence="2">Belongs to the CND3 (condensin subunit 3) family.</text>
</comment>
<dbReference type="InterPro" id="IPR027165">
    <property type="entry name" value="CND3"/>
</dbReference>
<dbReference type="Pfam" id="PF12719">
    <property type="entry name" value="Cnd3"/>
    <property type="match status" value="1"/>
</dbReference>
<keyword evidence="6" id="KW-0226">DNA condensation</keyword>
<dbReference type="GO" id="GO:0007076">
    <property type="term" value="P:mitotic chromosome condensation"/>
    <property type="evidence" value="ECO:0007669"/>
    <property type="project" value="InterPro"/>
</dbReference>
<organism evidence="10 11">
    <name type="scientific">Ostreobium quekettii</name>
    <dbReference type="NCBI Taxonomy" id="121088"/>
    <lineage>
        <taxon>Eukaryota</taxon>
        <taxon>Viridiplantae</taxon>
        <taxon>Chlorophyta</taxon>
        <taxon>core chlorophytes</taxon>
        <taxon>Ulvophyceae</taxon>
        <taxon>TCBD clade</taxon>
        <taxon>Bryopsidales</taxon>
        <taxon>Ostreobineae</taxon>
        <taxon>Ostreobiaceae</taxon>
        <taxon>Ostreobium</taxon>
    </lineage>
</organism>
<dbReference type="SUPFAM" id="SSF48371">
    <property type="entry name" value="ARM repeat"/>
    <property type="match status" value="1"/>
</dbReference>
<feature type="domain" description="Nuclear condensin complex subunit 3 C-terminal" evidence="9">
    <location>
        <begin position="539"/>
        <end position="720"/>
    </location>
</feature>
<evidence type="ECO:0000259" key="9">
    <source>
        <dbReference type="Pfam" id="PF12719"/>
    </source>
</evidence>
<keyword evidence="5" id="KW-0498">Mitosis</keyword>
<evidence type="ECO:0000256" key="7">
    <source>
        <dbReference type="ARBA" id="ARBA00023306"/>
    </source>
</evidence>
<feature type="region of interest" description="Disordered" evidence="8">
    <location>
        <begin position="717"/>
        <end position="747"/>
    </location>
</feature>
<name>A0A8S1ITM2_9CHLO</name>
<comment type="caution">
    <text evidence="10">The sequence shown here is derived from an EMBL/GenBank/DDBJ whole genome shotgun (WGS) entry which is preliminary data.</text>
</comment>
<evidence type="ECO:0000256" key="3">
    <source>
        <dbReference type="ARBA" id="ARBA00022454"/>
    </source>
</evidence>
<protein>
    <recommendedName>
        <fullName evidence="9">Nuclear condensin complex subunit 3 C-terminal domain-containing protein</fullName>
    </recommendedName>
</protein>
<gene>
    <name evidence="10" type="ORF">OSTQU699_LOCUS3716</name>
</gene>
<keyword evidence="11" id="KW-1185">Reference proteome</keyword>
<dbReference type="OrthoDB" id="27187at2759"/>
<dbReference type="Gene3D" id="1.25.10.10">
    <property type="entry name" value="Leucine-rich Repeat Variant"/>
    <property type="match status" value="2"/>
</dbReference>
<evidence type="ECO:0000256" key="6">
    <source>
        <dbReference type="ARBA" id="ARBA00023067"/>
    </source>
</evidence>
<keyword evidence="4" id="KW-0132">Cell division</keyword>
<proteinExistence type="inferred from homology"/>
<evidence type="ECO:0000256" key="5">
    <source>
        <dbReference type="ARBA" id="ARBA00022776"/>
    </source>
</evidence>
<feature type="compositionally biased region" description="Acidic residues" evidence="8">
    <location>
        <begin position="738"/>
        <end position="747"/>
    </location>
</feature>
<keyword evidence="3" id="KW-0158">Chromosome</keyword>
<evidence type="ECO:0000256" key="8">
    <source>
        <dbReference type="SAM" id="MobiDB-lite"/>
    </source>
</evidence>
<evidence type="ECO:0000256" key="2">
    <source>
        <dbReference type="ARBA" id="ARBA00006533"/>
    </source>
</evidence>